<dbReference type="Proteomes" id="UP000249402">
    <property type="component" value="Unassembled WGS sequence"/>
</dbReference>
<proteinExistence type="predicted"/>
<dbReference type="PANTHER" id="PTHR47784:SF5">
    <property type="entry name" value="STEROL UPTAKE CONTROL PROTEIN 2"/>
    <property type="match status" value="1"/>
</dbReference>
<dbReference type="OrthoDB" id="4488281at2759"/>
<dbReference type="Pfam" id="PF11951">
    <property type="entry name" value="Fungal_trans_2"/>
    <property type="match status" value="1"/>
</dbReference>
<dbReference type="GeneID" id="37224431"/>
<dbReference type="STRING" id="1448316.A0A395GZF5"/>
<dbReference type="AlphaFoldDB" id="A0A395GZF5"/>
<dbReference type="EMBL" id="KZ824440">
    <property type="protein sequence ID" value="RAL00469.1"/>
    <property type="molecule type" value="Genomic_DNA"/>
</dbReference>
<reference evidence="2 3" key="1">
    <citation type="submission" date="2018-02" db="EMBL/GenBank/DDBJ databases">
        <title>The genomes of Aspergillus section Nigri reveals drivers in fungal speciation.</title>
        <authorList>
            <consortium name="DOE Joint Genome Institute"/>
            <person name="Vesth T.C."/>
            <person name="Nybo J."/>
            <person name="Theobald S."/>
            <person name="Brandl J."/>
            <person name="Frisvad J.C."/>
            <person name="Nielsen K.F."/>
            <person name="Lyhne E.K."/>
            <person name="Kogle M.E."/>
            <person name="Kuo A."/>
            <person name="Riley R."/>
            <person name="Clum A."/>
            <person name="Nolan M."/>
            <person name="Lipzen A."/>
            <person name="Salamov A."/>
            <person name="Henrissat B."/>
            <person name="Wiebenga A."/>
            <person name="De vries R.P."/>
            <person name="Grigoriev I.V."/>
            <person name="Mortensen U.H."/>
            <person name="Andersen M.R."/>
            <person name="Baker S.E."/>
        </authorList>
    </citation>
    <scope>NUCLEOTIDE SEQUENCE [LARGE SCALE GENOMIC DNA]</scope>
    <source>
        <strain evidence="2 3">CBS 121593</strain>
    </source>
</reference>
<organism evidence="2 3">
    <name type="scientific">Aspergillus ibericus CBS 121593</name>
    <dbReference type="NCBI Taxonomy" id="1448316"/>
    <lineage>
        <taxon>Eukaryota</taxon>
        <taxon>Fungi</taxon>
        <taxon>Dikarya</taxon>
        <taxon>Ascomycota</taxon>
        <taxon>Pezizomycotina</taxon>
        <taxon>Eurotiomycetes</taxon>
        <taxon>Eurotiomycetidae</taxon>
        <taxon>Eurotiales</taxon>
        <taxon>Aspergillaceae</taxon>
        <taxon>Aspergillus</taxon>
        <taxon>Aspergillus subgen. Circumdati</taxon>
    </lineage>
</organism>
<evidence type="ECO:0000313" key="3">
    <source>
        <dbReference type="Proteomes" id="UP000249402"/>
    </source>
</evidence>
<feature type="transmembrane region" description="Helical" evidence="1">
    <location>
        <begin position="29"/>
        <end position="51"/>
    </location>
</feature>
<dbReference type="InterPro" id="IPR021858">
    <property type="entry name" value="Fun_TF"/>
</dbReference>
<dbReference type="InterPro" id="IPR053157">
    <property type="entry name" value="Sterol_Uptake_Regulator"/>
</dbReference>
<dbReference type="RefSeq" id="XP_025574796.1">
    <property type="nucleotide sequence ID" value="XM_025719566.1"/>
</dbReference>
<accession>A0A395GZF5</accession>
<evidence type="ECO:0000256" key="1">
    <source>
        <dbReference type="SAM" id="Phobius"/>
    </source>
</evidence>
<name>A0A395GZF5_9EURO</name>
<evidence type="ECO:0000313" key="2">
    <source>
        <dbReference type="EMBL" id="RAL00469.1"/>
    </source>
</evidence>
<keyword evidence="1" id="KW-1133">Transmembrane helix</keyword>
<gene>
    <name evidence="2" type="ORF">BO80DRAFT_425631</name>
</gene>
<sequence length="118" mass="13150">MVQWCTHTYSTLSRNPSIDWTWKSTIPKLAVHNASLMHGILALSALHLAFLHTSHPRKEYLNTVQSHHLKAIAAVRNINALSQENASAAYALSNIIIIFHFRAPAPRGRKHNGLDLPG</sequence>
<keyword evidence="1" id="KW-0812">Transmembrane</keyword>
<protein>
    <submittedName>
        <fullName evidence="2">Uncharacterized protein</fullName>
    </submittedName>
</protein>
<dbReference type="PANTHER" id="PTHR47784">
    <property type="entry name" value="STEROL UPTAKE CONTROL PROTEIN 2"/>
    <property type="match status" value="1"/>
</dbReference>
<dbReference type="VEuPathDB" id="FungiDB:BO80DRAFT_425631"/>
<keyword evidence="1" id="KW-0472">Membrane</keyword>
<keyword evidence="3" id="KW-1185">Reference proteome</keyword>
<dbReference type="GO" id="GO:0001228">
    <property type="term" value="F:DNA-binding transcription activator activity, RNA polymerase II-specific"/>
    <property type="evidence" value="ECO:0007669"/>
    <property type="project" value="TreeGrafter"/>
</dbReference>